<comment type="caution">
    <text evidence="2">The sequence shown here is derived from an EMBL/GenBank/DDBJ whole genome shotgun (WGS) entry which is preliminary data.</text>
</comment>
<evidence type="ECO:0000313" key="2">
    <source>
        <dbReference type="EMBL" id="PVZ04902.1"/>
    </source>
</evidence>
<dbReference type="InterPro" id="IPR050563">
    <property type="entry name" value="4-hydroxybenzoyl-CoA_TE"/>
</dbReference>
<dbReference type="Proteomes" id="UP000245639">
    <property type="component" value="Unassembled WGS sequence"/>
</dbReference>
<dbReference type="PANTHER" id="PTHR31793">
    <property type="entry name" value="4-HYDROXYBENZOYL-COA THIOESTERASE FAMILY MEMBER"/>
    <property type="match status" value="1"/>
</dbReference>
<evidence type="ECO:0000256" key="1">
    <source>
        <dbReference type="SAM" id="MobiDB-lite"/>
    </source>
</evidence>
<proteinExistence type="predicted"/>
<gene>
    <name evidence="2" type="ORF">C8D89_1166</name>
</gene>
<dbReference type="OrthoDB" id="9799036at2"/>
<dbReference type="Pfam" id="PF13279">
    <property type="entry name" value="4HBT_2"/>
    <property type="match status" value="1"/>
</dbReference>
<organism evidence="2 3">
    <name type="scientific">Actinomycetospora cinnamomea</name>
    <dbReference type="NCBI Taxonomy" id="663609"/>
    <lineage>
        <taxon>Bacteria</taxon>
        <taxon>Bacillati</taxon>
        <taxon>Actinomycetota</taxon>
        <taxon>Actinomycetes</taxon>
        <taxon>Pseudonocardiales</taxon>
        <taxon>Pseudonocardiaceae</taxon>
        <taxon>Actinomycetospora</taxon>
    </lineage>
</organism>
<accession>A0A2U1EYB5</accession>
<dbReference type="CDD" id="cd00586">
    <property type="entry name" value="4HBT"/>
    <property type="match status" value="1"/>
</dbReference>
<protein>
    <submittedName>
        <fullName evidence="2">Acyl-CoA thioester hydrolase</fullName>
    </submittedName>
</protein>
<dbReference type="InterPro" id="IPR029069">
    <property type="entry name" value="HotDog_dom_sf"/>
</dbReference>
<reference evidence="2 3" key="1">
    <citation type="submission" date="2018-04" db="EMBL/GenBank/DDBJ databases">
        <title>Genomic Encyclopedia of Type Strains, Phase IV (KMG-IV): sequencing the most valuable type-strain genomes for metagenomic binning, comparative biology and taxonomic classification.</title>
        <authorList>
            <person name="Goeker M."/>
        </authorList>
    </citation>
    <scope>NUCLEOTIDE SEQUENCE [LARGE SCALE GENOMIC DNA]</scope>
    <source>
        <strain evidence="2 3">DSM 45771</strain>
    </source>
</reference>
<sequence length="160" mass="17111">MAPYVTDVTVRWSDQDAYGHVNHARVVTLLEDARTGLLFDAATRAGVAAFEAGLLVATLDVAFRRPIPWTPAGVRVVMTAEDVRAASFRVAYRLLLPDGDGGWDERRPAATAGTQLVPYDLATARPRRLTAEERAFLAEYTADDASAGPAEGPGSTVDPA</sequence>
<keyword evidence="3" id="KW-1185">Reference proteome</keyword>
<dbReference type="AlphaFoldDB" id="A0A2U1EYB5"/>
<dbReference type="SUPFAM" id="SSF54637">
    <property type="entry name" value="Thioesterase/thiol ester dehydrase-isomerase"/>
    <property type="match status" value="1"/>
</dbReference>
<dbReference type="PANTHER" id="PTHR31793:SF24">
    <property type="entry name" value="LONG-CHAIN ACYL-COA THIOESTERASE FADM"/>
    <property type="match status" value="1"/>
</dbReference>
<keyword evidence="2" id="KW-0378">Hydrolase</keyword>
<dbReference type="GO" id="GO:0047617">
    <property type="term" value="F:fatty acyl-CoA hydrolase activity"/>
    <property type="evidence" value="ECO:0007669"/>
    <property type="project" value="TreeGrafter"/>
</dbReference>
<name>A0A2U1EYB5_9PSEU</name>
<dbReference type="Gene3D" id="3.10.129.10">
    <property type="entry name" value="Hotdog Thioesterase"/>
    <property type="match status" value="1"/>
</dbReference>
<dbReference type="EMBL" id="QEKW01000016">
    <property type="protein sequence ID" value="PVZ04902.1"/>
    <property type="molecule type" value="Genomic_DNA"/>
</dbReference>
<evidence type="ECO:0000313" key="3">
    <source>
        <dbReference type="Proteomes" id="UP000245639"/>
    </source>
</evidence>
<feature type="region of interest" description="Disordered" evidence="1">
    <location>
        <begin position="140"/>
        <end position="160"/>
    </location>
</feature>
<dbReference type="RefSeq" id="WP_116710443.1">
    <property type="nucleotide sequence ID" value="NZ_QEKW01000016.1"/>
</dbReference>